<gene>
    <name evidence="3" type="ORF">O3G_MSEX007596</name>
</gene>
<feature type="compositionally biased region" description="Basic and acidic residues" evidence="1">
    <location>
        <begin position="291"/>
        <end position="300"/>
    </location>
</feature>
<dbReference type="EMBL" id="JH668423">
    <property type="protein sequence ID" value="KAG6452357.1"/>
    <property type="molecule type" value="Genomic_DNA"/>
</dbReference>
<feature type="region of interest" description="Disordered" evidence="1">
    <location>
        <begin position="245"/>
        <end position="300"/>
    </location>
</feature>
<feature type="region of interest" description="Disordered" evidence="1">
    <location>
        <begin position="44"/>
        <end position="71"/>
    </location>
</feature>
<sequence>MWYLVVIFIGNILTLICEIESRPLRDMDDITILNIFDEQLQGNKHHHSQKHQASLESKLSDDTVDNEDKSHYGSLKSREIVELIEQATFNKNVNDVSSDSKAIEQKPKHILHKLRGIKNVDDHKKKLEPRANVPLDERTIRKILSYFESQVKPKKKARKQAAKNWRQVSNLVKSAIKHEKHDRHKSIDDYSKIYVILNPLAIQESSNKDSLSDIISKLSSLSSTSFPKERAEVRKDRRYKGFPVKEGMFSRRARRDSKEKYDPRDSMEDYKQKRARNDHGGGRTAIPYIRHRGDIYERDN</sequence>
<evidence type="ECO:0000313" key="4">
    <source>
        <dbReference type="Proteomes" id="UP000791440"/>
    </source>
</evidence>
<dbReference type="AlphaFoldDB" id="A0A921Z8V0"/>
<feature type="compositionally biased region" description="Basic and acidic residues" evidence="1">
    <location>
        <begin position="256"/>
        <end position="281"/>
    </location>
</feature>
<feature type="signal peptide" evidence="2">
    <location>
        <begin position="1"/>
        <end position="21"/>
    </location>
</feature>
<evidence type="ECO:0000256" key="1">
    <source>
        <dbReference type="SAM" id="MobiDB-lite"/>
    </source>
</evidence>
<accession>A0A921Z8V0</accession>
<comment type="caution">
    <text evidence="3">The sequence shown here is derived from an EMBL/GenBank/DDBJ whole genome shotgun (WGS) entry which is preliminary data.</text>
</comment>
<feature type="compositionally biased region" description="Basic and acidic residues" evidence="1">
    <location>
        <begin position="58"/>
        <end position="71"/>
    </location>
</feature>
<organism evidence="3 4">
    <name type="scientific">Manduca sexta</name>
    <name type="common">Tobacco hawkmoth</name>
    <name type="synonym">Tobacco hornworm</name>
    <dbReference type="NCBI Taxonomy" id="7130"/>
    <lineage>
        <taxon>Eukaryota</taxon>
        <taxon>Metazoa</taxon>
        <taxon>Ecdysozoa</taxon>
        <taxon>Arthropoda</taxon>
        <taxon>Hexapoda</taxon>
        <taxon>Insecta</taxon>
        <taxon>Pterygota</taxon>
        <taxon>Neoptera</taxon>
        <taxon>Endopterygota</taxon>
        <taxon>Lepidoptera</taxon>
        <taxon>Glossata</taxon>
        <taxon>Ditrysia</taxon>
        <taxon>Bombycoidea</taxon>
        <taxon>Sphingidae</taxon>
        <taxon>Sphinginae</taxon>
        <taxon>Sphingini</taxon>
        <taxon>Manduca</taxon>
    </lineage>
</organism>
<evidence type="ECO:0000256" key="2">
    <source>
        <dbReference type="SAM" id="SignalP"/>
    </source>
</evidence>
<reference evidence="3" key="2">
    <citation type="submission" date="2020-12" db="EMBL/GenBank/DDBJ databases">
        <authorList>
            <person name="Kanost M."/>
        </authorList>
    </citation>
    <scope>NUCLEOTIDE SEQUENCE</scope>
</reference>
<feature type="chain" id="PRO_5037048368" evidence="2">
    <location>
        <begin position="22"/>
        <end position="300"/>
    </location>
</feature>
<name>A0A921Z8V0_MANSE</name>
<proteinExistence type="predicted"/>
<keyword evidence="4" id="KW-1185">Reference proteome</keyword>
<keyword evidence="2" id="KW-0732">Signal</keyword>
<dbReference type="Proteomes" id="UP000791440">
    <property type="component" value="Unassembled WGS sequence"/>
</dbReference>
<evidence type="ECO:0000313" key="3">
    <source>
        <dbReference type="EMBL" id="KAG6452357.1"/>
    </source>
</evidence>
<reference evidence="3" key="1">
    <citation type="journal article" date="2016" name="Insect Biochem. Mol. Biol.">
        <title>Multifaceted biological insights from a draft genome sequence of the tobacco hornworm moth, Manduca sexta.</title>
        <authorList>
            <person name="Kanost M.R."/>
            <person name="Arrese E.L."/>
            <person name="Cao X."/>
            <person name="Chen Y.R."/>
            <person name="Chellapilla S."/>
            <person name="Goldsmith M.R."/>
            <person name="Grosse-Wilde E."/>
            <person name="Heckel D.G."/>
            <person name="Herndon N."/>
            <person name="Jiang H."/>
            <person name="Papanicolaou A."/>
            <person name="Qu J."/>
            <person name="Soulages J.L."/>
            <person name="Vogel H."/>
            <person name="Walters J."/>
            <person name="Waterhouse R.M."/>
            <person name="Ahn S.J."/>
            <person name="Almeida F.C."/>
            <person name="An C."/>
            <person name="Aqrawi P."/>
            <person name="Bretschneider A."/>
            <person name="Bryant W.B."/>
            <person name="Bucks S."/>
            <person name="Chao H."/>
            <person name="Chevignon G."/>
            <person name="Christen J.M."/>
            <person name="Clarke D.F."/>
            <person name="Dittmer N.T."/>
            <person name="Ferguson L.C.F."/>
            <person name="Garavelou S."/>
            <person name="Gordon K.H.J."/>
            <person name="Gunaratna R.T."/>
            <person name="Han Y."/>
            <person name="Hauser F."/>
            <person name="He Y."/>
            <person name="Heidel-Fischer H."/>
            <person name="Hirsh A."/>
            <person name="Hu Y."/>
            <person name="Jiang H."/>
            <person name="Kalra D."/>
            <person name="Klinner C."/>
            <person name="Konig C."/>
            <person name="Kovar C."/>
            <person name="Kroll A.R."/>
            <person name="Kuwar S.S."/>
            <person name="Lee S.L."/>
            <person name="Lehman R."/>
            <person name="Li K."/>
            <person name="Li Z."/>
            <person name="Liang H."/>
            <person name="Lovelace S."/>
            <person name="Lu Z."/>
            <person name="Mansfield J.H."/>
            <person name="McCulloch K.J."/>
            <person name="Mathew T."/>
            <person name="Morton B."/>
            <person name="Muzny D.M."/>
            <person name="Neunemann D."/>
            <person name="Ongeri F."/>
            <person name="Pauchet Y."/>
            <person name="Pu L.L."/>
            <person name="Pyrousis I."/>
            <person name="Rao X.J."/>
            <person name="Redding A."/>
            <person name="Roesel C."/>
            <person name="Sanchez-Gracia A."/>
            <person name="Schaack S."/>
            <person name="Shukla A."/>
            <person name="Tetreau G."/>
            <person name="Wang Y."/>
            <person name="Xiong G.H."/>
            <person name="Traut W."/>
            <person name="Walsh T.K."/>
            <person name="Worley K.C."/>
            <person name="Wu D."/>
            <person name="Wu W."/>
            <person name="Wu Y.Q."/>
            <person name="Zhang X."/>
            <person name="Zou Z."/>
            <person name="Zucker H."/>
            <person name="Briscoe A.D."/>
            <person name="Burmester T."/>
            <person name="Clem R.J."/>
            <person name="Feyereisen R."/>
            <person name="Grimmelikhuijzen C.J.P."/>
            <person name="Hamodrakas S.J."/>
            <person name="Hansson B.S."/>
            <person name="Huguet E."/>
            <person name="Jermiin L.S."/>
            <person name="Lan Q."/>
            <person name="Lehman H.K."/>
            <person name="Lorenzen M."/>
            <person name="Merzendorfer H."/>
            <person name="Michalopoulos I."/>
            <person name="Morton D.B."/>
            <person name="Muthukrishnan S."/>
            <person name="Oakeshott J.G."/>
            <person name="Palmer W."/>
            <person name="Park Y."/>
            <person name="Passarelli A.L."/>
            <person name="Rozas J."/>
            <person name="Schwartz L.M."/>
            <person name="Smith W."/>
            <person name="Southgate A."/>
            <person name="Vilcinskas A."/>
            <person name="Vogt R."/>
            <person name="Wang P."/>
            <person name="Werren J."/>
            <person name="Yu X.Q."/>
            <person name="Zhou J.J."/>
            <person name="Brown S.J."/>
            <person name="Scherer S.E."/>
            <person name="Richards S."/>
            <person name="Blissard G.W."/>
        </authorList>
    </citation>
    <scope>NUCLEOTIDE SEQUENCE</scope>
</reference>
<protein>
    <submittedName>
        <fullName evidence="3">Uncharacterized protein</fullName>
    </submittedName>
</protein>